<protein>
    <submittedName>
        <fullName evidence="1">Uncharacterized protein</fullName>
    </submittedName>
</protein>
<name>E1Y859_9BACT</name>
<gene>
    <name evidence="1" type="ORF">N47_A07820</name>
</gene>
<proteinExistence type="predicted"/>
<dbReference type="EMBL" id="FR695864">
    <property type="protein sequence ID" value="CBX26753.1"/>
    <property type="molecule type" value="Genomic_DNA"/>
</dbReference>
<sequence length="38" mass="4181">MKGVVKNRVPLNGEIGQIQIRIAKSGIKINLKNPARIL</sequence>
<evidence type="ECO:0000313" key="1">
    <source>
        <dbReference type="EMBL" id="CBX26753.1"/>
    </source>
</evidence>
<reference evidence="1" key="1">
    <citation type="journal article" date="2011" name="Environ. Microbiol.">
        <title>Genomic insights into the metabolic potential of the polycyclic aromatic hydrocarbon degrading sulfate-reducing Deltaproteobacterium N47.</title>
        <authorList>
            <person name="Bergmann F."/>
            <person name="Selesi D."/>
            <person name="Weinmaier T."/>
            <person name="Tischler P."/>
            <person name="Rattei T."/>
            <person name="Meckenstock R.U."/>
        </authorList>
    </citation>
    <scope>NUCLEOTIDE SEQUENCE</scope>
</reference>
<dbReference type="AlphaFoldDB" id="E1Y859"/>
<organism evidence="1">
    <name type="scientific">uncultured Desulfobacterium sp</name>
    <dbReference type="NCBI Taxonomy" id="201089"/>
    <lineage>
        <taxon>Bacteria</taxon>
        <taxon>Pseudomonadati</taxon>
        <taxon>Thermodesulfobacteriota</taxon>
        <taxon>Desulfobacteria</taxon>
        <taxon>Desulfobacterales</taxon>
        <taxon>Desulfobacteriaceae</taxon>
        <taxon>Desulfobacterium</taxon>
        <taxon>environmental samples</taxon>
    </lineage>
</organism>
<accession>E1Y859</accession>